<dbReference type="Gene3D" id="1.20.1440.60">
    <property type="entry name" value="23S rRNA-intervening sequence"/>
    <property type="match status" value="1"/>
</dbReference>
<reference evidence="2 3" key="1">
    <citation type="journal article" date="2016" name="Nat. Commun.">
        <title>Thousands of microbial genomes shed light on interconnected biogeochemical processes in an aquifer system.</title>
        <authorList>
            <person name="Anantharaman K."/>
            <person name="Brown C.T."/>
            <person name="Hug L.A."/>
            <person name="Sharon I."/>
            <person name="Castelle C.J."/>
            <person name="Probst A.J."/>
            <person name="Thomas B.C."/>
            <person name="Singh A."/>
            <person name="Wilkins M.J."/>
            <person name="Karaoz U."/>
            <person name="Brodie E.L."/>
            <person name="Williams K.H."/>
            <person name="Hubbard S.S."/>
            <person name="Banfield J.F."/>
        </authorList>
    </citation>
    <scope>NUCLEOTIDE SEQUENCE [LARGE SCALE GENOMIC DNA]</scope>
</reference>
<comment type="caution">
    <text evidence="2">The sequence shown here is derived from an EMBL/GenBank/DDBJ whole genome shotgun (WGS) entry which is preliminary data.</text>
</comment>
<dbReference type="NCBIfam" id="TIGR02436">
    <property type="entry name" value="four helix bundle protein"/>
    <property type="match status" value="1"/>
</dbReference>
<dbReference type="InterPro" id="IPR012657">
    <property type="entry name" value="23S_rRNA-intervening_sequence"/>
</dbReference>
<keyword evidence="1" id="KW-1133">Transmembrane helix</keyword>
<feature type="transmembrane region" description="Helical" evidence="1">
    <location>
        <begin position="7"/>
        <end position="24"/>
    </location>
</feature>
<name>A0A1F7HH94_9BACT</name>
<dbReference type="AlphaFoldDB" id="A0A1F7HH94"/>
<evidence type="ECO:0000256" key="1">
    <source>
        <dbReference type="SAM" id="Phobius"/>
    </source>
</evidence>
<protein>
    <recommendedName>
        <fullName evidence="4">Four helix bundle protein</fullName>
    </recommendedName>
</protein>
<dbReference type="PANTHER" id="PTHR38471:SF2">
    <property type="entry name" value="FOUR HELIX BUNDLE PROTEIN"/>
    <property type="match status" value="1"/>
</dbReference>
<evidence type="ECO:0000313" key="3">
    <source>
        <dbReference type="Proteomes" id="UP000178098"/>
    </source>
</evidence>
<evidence type="ECO:0000313" key="2">
    <source>
        <dbReference type="EMBL" id="OGK30346.1"/>
    </source>
</evidence>
<keyword evidence="1" id="KW-0472">Membrane</keyword>
<evidence type="ECO:0008006" key="4">
    <source>
        <dbReference type="Google" id="ProtNLM"/>
    </source>
</evidence>
<dbReference type="PANTHER" id="PTHR38471">
    <property type="entry name" value="FOUR HELIX BUNDLE PROTEIN"/>
    <property type="match status" value="1"/>
</dbReference>
<proteinExistence type="predicted"/>
<sequence>MQKVKDLVVYQAALSNLYKVYLLALKHPLLSKDYALRDQLKRAALSVTLNIVEGFATSKKQFAYYLLIAIGSANEVLILLEIIQKIYAIDTSELYEEYLFLAKRLSILRRKILTS</sequence>
<feature type="transmembrane region" description="Helical" evidence="1">
    <location>
        <begin position="62"/>
        <end position="83"/>
    </location>
</feature>
<keyword evidence="1" id="KW-0812">Transmembrane</keyword>
<accession>A0A1F7HH94</accession>
<dbReference type="SUPFAM" id="SSF158446">
    <property type="entry name" value="IVS-encoded protein-like"/>
    <property type="match status" value="1"/>
</dbReference>
<dbReference type="Proteomes" id="UP000178098">
    <property type="component" value="Unassembled WGS sequence"/>
</dbReference>
<dbReference type="EMBL" id="MFZT01000029">
    <property type="protein sequence ID" value="OGK30346.1"/>
    <property type="molecule type" value="Genomic_DNA"/>
</dbReference>
<dbReference type="InterPro" id="IPR036583">
    <property type="entry name" value="23S_rRNA_IVS_sf"/>
</dbReference>
<gene>
    <name evidence="2" type="ORF">A3D08_03660</name>
</gene>
<organism evidence="2 3">
    <name type="scientific">Candidatus Roizmanbacteria bacterium RIFCSPHIGHO2_02_FULL_43_11</name>
    <dbReference type="NCBI Taxonomy" id="1802043"/>
    <lineage>
        <taxon>Bacteria</taxon>
        <taxon>Candidatus Roizmaniibacteriota</taxon>
    </lineage>
</organism>
<dbReference type="Pfam" id="PF05635">
    <property type="entry name" value="23S_rRNA_IVP"/>
    <property type="match status" value="1"/>
</dbReference>